<name>A0A226DPL3_FOLCA</name>
<evidence type="ECO:0000313" key="3">
    <source>
        <dbReference type="Proteomes" id="UP000198287"/>
    </source>
</evidence>
<dbReference type="Proteomes" id="UP000198287">
    <property type="component" value="Unassembled WGS sequence"/>
</dbReference>
<evidence type="ECO:0000256" key="1">
    <source>
        <dbReference type="SAM" id="Phobius"/>
    </source>
</evidence>
<keyword evidence="3" id="KW-1185">Reference proteome</keyword>
<protein>
    <submittedName>
        <fullName evidence="2">Uncharacterized protein</fullName>
    </submittedName>
</protein>
<keyword evidence="1" id="KW-0472">Membrane</keyword>
<reference evidence="2 3" key="1">
    <citation type="submission" date="2015-12" db="EMBL/GenBank/DDBJ databases">
        <title>The genome of Folsomia candida.</title>
        <authorList>
            <person name="Faddeeva A."/>
            <person name="Derks M.F."/>
            <person name="Anvar Y."/>
            <person name="Smit S."/>
            <person name="Van Straalen N."/>
            <person name="Roelofs D."/>
        </authorList>
    </citation>
    <scope>NUCLEOTIDE SEQUENCE [LARGE SCALE GENOMIC DNA]</scope>
    <source>
        <strain evidence="2 3">VU population</strain>
        <tissue evidence="2">Whole body</tissue>
    </source>
</reference>
<dbReference type="STRING" id="158441.A0A226DPL3"/>
<proteinExistence type="predicted"/>
<dbReference type="AlphaFoldDB" id="A0A226DPL3"/>
<comment type="caution">
    <text evidence="2">The sequence shown here is derived from an EMBL/GenBank/DDBJ whole genome shotgun (WGS) entry which is preliminary data.</text>
</comment>
<feature type="transmembrane region" description="Helical" evidence="1">
    <location>
        <begin position="580"/>
        <end position="599"/>
    </location>
</feature>
<feature type="non-terminal residue" evidence="2">
    <location>
        <position position="1"/>
    </location>
</feature>
<keyword evidence="1" id="KW-0812">Transmembrane</keyword>
<feature type="transmembrane region" description="Helical" evidence="1">
    <location>
        <begin position="553"/>
        <end position="574"/>
    </location>
</feature>
<organism evidence="2 3">
    <name type="scientific">Folsomia candida</name>
    <name type="common">Springtail</name>
    <dbReference type="NCBI Taxonomy" id="158441"/>
    <lineage>
        <taxon>Eukaryota</taxon>
        <taxon>Metazoa</taxon>
        <taxon>Ecdysozoa</taxon>
        <taxon>Arthropoda</taxon>
        <taxon>Hexapoda</taxon>
        <taxon>Collembola</taxon>
        <taxon>Entomobryomorpha</taxon>
        <taxon>Isotomoidea</taxon>
        <taxon>Isotomidae</taxon>
        <taxon>Proisotominae</taxon>
        <taxon>Folsomia</taxon>
    </lineage>
</organism>
<evidence type="ECO:0000313" key="2">
    <source>
        <dbReference type="EMBL" id="OXA47159.1"/>
    </source>
</evidence>
<sequence>DNIDDNLFQIILNQVSNPKVIFNNKAISMEPIPMRILWVSRLNTNDAVCFVPAANMGQHVINFDNELRINRGGYFPSFTYLLPKIGFVLMVQSMEEVEISCHVCTLFPLSLFLMIIPPQSIDYGVIEKIPIHYYYSRQFQKFEIIEWDDFTLRDINQGPLLLPTDVNHQGRVVSIYHPRQFGPSICHMINTGISSFYEDDNHNKNSIFFCDRSVEEIQVLQRHLNFTGLYVTSDPEIALQFSPPDDTQFGITSRNLWSGDLETFVLYCGPHDLSDRSLSNWMKPFKRNVWIAIVIVFIVSSLRGGHYYEATWHLNLSRVLESSLETSYFLLSLLMRQPIRAVTQKDIPFTLITLLIPWCYEGTITGSLIAPSKPYRFKDVGDFINSSKTVVGYSKNLFLSGDITKFSPVFSRVLERHGVPLHKIKDSFHIIETNEYVREETFTQWENLSRVGYIDRRVTNYVATRMESLQVFVDMIHRSDGKYICDKFPFGHSQTSFSFFGFALSRRASEVHANLLEFGIPLYWDSVWLYYAKLKHLKRRRWEEKENYIELKHLKGFLVTSAVVLLAWGVVFMVEYRKRAVHYAIFVFGITLRSVKIMIRQIVRLSRAKKEKVQNLAGI</sequence>
<dbReference type="EMBL" id="LNIX01000014">
    <property type="protein sequence ID" value="OXA47159.1"/>
    <property type="molecule type" value="Genomic_DNA"/>
</dbReference>
<keyword evidence="1" id="KW-1133">Transmembrane helix</keyword>
<gene>
    <name evidence="2" type="ORF">Fcan01_18298</name>
</gene>
<accession>A0A226DPL3</accession>